<evidence type="ECO:0000313" key="4">
    <source>
        <dbReference type="Proteomes" id="UP001348098"/>
    </source>
</evidence>
<evidence type="ECO:0000256" key="1">
    <source>
        <dbReference type="SAM" id="MobiDB-lite"/>
    </source>
</evidence>
<dbReference type="RefSeq" id="WP_195081625.1">
    <property type="nucleotide sequence ID" value="NZ_JAYESH010000007.1"/>
</dbReference>
<dbReference type="Proteomes" id="UP001348098">
    <property type="component" value="Unassembled WGS sequence"/>
</dbReference>
<evidence type="ECO:0000313" key="3">
    <source>
        <dbReference type="EMBL" id="MEB3512685.1"/>
    </source>
</evidence>
<comment type="caution">
    <text evidence="3">The sequence shown here is derived from an EMBL/GenBank/DDBJ whole genome shotgun (WGS) entry which is preliminary data.</text>
</comment>
<gene>
    <name evidence="3" type="ORF">U3653_21860</name>
</gene>
<sequence length="134" mass="13422">MSKTATEKVRQSGSEAPETARSAPSTETGSPAGSDAATTERGGLRVPIPTLGMRMARVPLLPGPRTVATGVSSATTAVRDRVPDRESLLYFGGLGAAAVTGLVSWPVAGAIGVGVWVAEHARRSPAAAGDGAEG</sequence>
<name>A0ABU6AYW3_9NOCA</name>
<proteinExistence type="predicted"/>
<feature type="compositionally biased region" description="Basic and acidic residues" evidence="1">
    <location>
        <begin position="1"/>
        <end position="10"/>
    </location>
</feature>
<keyword evidence="4" id="KW-1185">Reference proteome</keyword>
<feature type="region of interest" description="Disordered" evidence="1">
    <location>
        <begin position="1"/>
        <end position="49"/>
    </location>
</feature>
<evidence type="ECO:0000256" key="2">
    <source>
        <dbReference type="SAM" id="Phobius"/>
    </source>
</evidence>
<feature type="compositionally biased region" description="Polar residues" evidence="1">
    <location>
        <begin position="22"/>
        <end position="31"/>
    </location>
</feature>
<keyword evidence="2" id="KW-1133">Transmembrane helix</keyword>
<keyword evidence="2" id="KW-0812">Transmembrane</keyword>
<keyword evidence="2" id="KW-0472">Membrane</keyword>
<protein>
    <submittedName>
        <fullName evidence="3">Uncharacterized protein</fullName>
    </submittedName>
</protein>
<organism evidence="3 4">
    <name type="scientific">Nocardia implantans</name>
    <dbReference type="NCBI Taxonomy" id="3108168"/>
    <lineage>
        <taxon>Bacteria</taxon>
        <taxon>Bacillati</taxon>
        <taxon>Actinomycetota</taxon>
        <taxon>Actinomycetes</taxon>
        <taxon>Mycobacteriales</taxon>
        <taxon>Nocardiaceae</taxon>
        <taxon>Nocardia</taxon>
    </lineage>
</organism>
<dbReference type="EMBL" id="JAYKYQ010000009">
    <property type="protein sequence ID" value="MEB3512685.1"/>
    <property type="molecule type" value="Genomic_DNA"/>
</dbReference>
<reference evidence="3 4" key="1">
    <citation type="submission" date="2023-12" db="EMBL/GenBank/DDBJ databases">
        <title>novel species in genus Nocarida.</title>
        <authorList>
            <person name="Li Z."/>
        </authorList>
    </citation>
    <scope>NUCLEOTIDE SEQUENCE [LARGE SCALE GENOMIC DNA]</scope>
    <source>
        <strain evidence="3 4">CDC186</strain>
    </source>
</reference>
<feature type="transmembrane region" description="Helical" evidence="2">
    <location>
        <begin position="88"/>
        <end position="117"/>
    </location>
</feature>
<accession>A0ABU6AYW3</accession>